<dbReference type="InterPro" id="IPR023591">
    <property type="entry name" value="Ribosomal_uS2_flav_dom_sf"/>
</dbReference>
<dbReference type="InterPro" id="IPR018130">
    <property type="entry name" value="Ribosomal_uS2_CS"/>
</dbReference>
<dbReference type="PRINTS" id="PR00395">
    <property type="entry name" value="RIBOSOMALS2"/>
</dbReference>
<dbReference type="PROSITE" id="PS00962">
    <property type="entry name" value="RIBOSOMAL_S2_1"/>
    <property type="match status" value="1"/>
</dbReference>
<gene>
    <name evidence="5 7" type="primary">rpsB</name>
    <name evidence="7" type="ORF">O0235_14965</name>
</gene>
<accession>A0ABY7M8R4</accession>
<dbReference type="EMBL" id="CP115149">
    <property type="protein sequence ID" value="WBL36048.1"/>
    <property type="molecule type" value="Genomic_DNA"/>
</dbReference>
<organism evidence="7 8">
    <name type="scientific">Tepidiforma flava</name>
    <dbReference type="NCBI Taxonomy" id="3004094"/>
    <lineage>
        <taxon>Bacteria</taxon>
        <taxon>Bacillati</taxon>
        <taxon>Chloroflexota</taxon>
        <taxon>Tepidiformia</taxon>
        <taxon>Tepidiformales</taxon>
        <taxon>Tepidiformaceae</taxon>
        <taxon>Tepidiforma</taxon>
    </lineage>
</organism>
<dbReference type="CDD" id="cd01425">
    <property type="entry name" value="RPS2"/>
    <property type="match status" value="1"/>
</dbReference>
<dbReference type="GO" id="GO:0005840">
    <property type="term" value="C:ribosome"/>
    <property type="evidence" value="ECO:0007669"/>
    <property type="project" value="UniProtKB-KW"/>
</dbReference>
<dbReference type="PROSITE" id="PS00963">
    <property type="entry name" value="RIBOSOMAL_S2_2"/>
    <property type="match status" value="1"/>
</dbReference>
<evidence type="ECO:0000256" key="5">
    <source>
        <dbReference type="HAMAP-Rule" id="MF_00291"/>
    </source>
</evidence>
<dbReference type="Proteomes" id="UP001212803">
    <property type="component" value="Chromosome"/>
</dbReference>
<proteinExistence type="inferred from homology"/>
<evidence type="ECO:0000256" key="1">
    <source>
        <dbReference type="ARBA" id="ARBA00006242"/>
    </source>
</evidence>
<dbReference type="Gene3D" id="3.40.50.10490">
    <property type="entry name" value="Glucose-6-phosphate isomerase like protein, domain 1"/>
    <property type="match status" value="1"/>
</dbReference>
<name>A0ABY7M8R4_9CHLR</name>
<dbReference type="InterPro" id="IPR001865">
    <property type="entry name" value="Ribosomal_uS2"/>
</dbReference>
<evidence type="ECO:0000256" key="2">
    <source>
        <dbReference type="ARBA" id="ARBA00022980"/>
    </source>
</evidence>
<keyword evidence="3 5" id="KW-0687">Ribonucleoprotein</keyword>
<protein>
    <recommendedName>
        <fullName evidence="4 5">Small ribosomal subunit protein uS2</fullName>
    </recommendedName>
</protein>
<dbReference type="PANTHER" id="PTHR12534:SF0">
    <property type="entry name" value="SMALL RIBOSOMAL SUBUNIT PROTEIN US2M"/>
    <property type="match status" value="1"/>
</dbReference>
<dbReference type="Pfam" id="PF00318">
    <property type="entry name" value="Ribosomal_S2"/>
    <property type="match status" value="1"/>
</dbReference>
<evidence type="ECO:0000256" key="4">
    <source>
        <dbReference type="ARBA" id="ARBA00035256"/>
    </source>
</evidence>
<comment type="similarity">
    <text evidence="1 5 6">Belongs to the universal ribosomal protein uS2 family.</text>
</comment>
<keyword evidence="2 5" id="KW-0689">Ribosomal protein</keyword>
<dbReference type="HAMAP" id="MF_00291_B">
    <property type="entry name" value="Ribosomal_uS2_B"/>
    <property type="match status" value="1"/>
</dbReference>
<evidence type="ECO:0000256" key="3">
    <source>
        <dbReference type="ARBA" id="ARBA00023274"/>
    </source>
</evidence>
<sequence length="281" mass="30824">MKQLLEAGVHFGHQTRRWNPKMRQFIFTERNGIHIIDLQQTVTRLEAAIGFVRDVVASGGDVLIIGTKKQARETVEMEAKRAGLPYVNNRWLGGTLTNFRTIQQRIRHLRELEAAMERGDFARLPKREQLEIQNEIERMNRYFGGIKNMDRLPGAVFIIDTVKEAIAVSECVRLGIPIVSLVDTNCDPDPIAYPIPSNDDAIRAIKLILGKIADAAIEGRAMRESGVAPGTQVEELAKAAEAGVAAGSYTATPDDQPAGDDAGTRVTVISMNAAQAAPAQE</sequence>
<dbReference type="PANTHER" id="PTHR12534">
    <property type="entry name" value="30S RIBOSOMAL PROTEIN S2 PROKARYOTIC AND ORGANELLAR"/>
    <property type="match status" value="1"/>
</dbReference>
<evidence type="ECO:0000313" key="8">
    <source>
        <dbReference type="Proteomes" id="UP001212803"/>
    </source>
</evidence>
<evidence type="ECO:0000256" key="6">
    <source>
        <dbReference type="RuleBase" id="RU003631"/>
    </source>
</evidence>
<reference evidence="7 8" key="1">
    <citation type="journal article" date="2023" name="ISME J.">
        <title>Thermophilic Dehalococcoidia with unusual traits shed light on an unexpected past.</title>
        <authorList>
            <person name="Palmer M."/>
            <person name="Covington J.K."/>
            <person name="Zhou E.M."/>
            <person name="Thomas S.C."/>
            <person name="Habib N."/>
            <person name="Seymour C.O."/>
            <person name="Lai D."/>
            <person name="Johnston J."/>
            <person name="Hashimi A."/>
            <person name="Jiao J.Y."/>
            <person name="Muok A.R."/>
            <person name="Liu L."/>
            <person name="Xian W.D."/>
            <person name="Zhi X.Y."/>
            <person name="Li M.M."/>
            <person name="Silva L.P."/>
            <person name="Bowen B.P."/>
            <person name="Louie K."/>
            <person name="Briegel A."/>
            <person name="Pett-Ridge J."/>
            <person name="Weber P.K."/>
            <person name="Tocheva E.I."/>
            <person name="Woyke T."/>
            <person name="Northen T.R."/>
            <person name="Mayali X."/>
            <person name="Li W.J."/>
            <person name="Hedlund B.P."/>
        </authorList>
    </citation>
    <scope>NUCLEOTIDE SEQUENCE [LARGE SCALE GENOMIC DNA]</scope>
    <source>
        <strain evidence="7 8">YIM 72310</strain>
    </source>
</reference>
<dbReference type="NCBIfam" id="TIGR01011">
    <property type="entry name" value="rpsB_bact"/>
    <property type="match status" value="1"/>
</dbReference>
<dbReference type="Gene3D" id="1.10.287.610">
    <property type="entry name" value="Helix hairpin bin"/>
    <property type="match status" value="1"/>
</dbReference>
<dbReference type="SUPFAM" id="SSF52313">
    <property type="entry name" value="Ribosomal protein S2"/>
    <property type="match status" value="1"/>
</dbReference>
<dbReference type="RefSeq" id="WP_270056573.1">
    <property type="nucleotide sequence ID" value="NZ_CP115149.1"/>
</dbReference>
<evidence type="ECO:0000313" key="7">
    <source>
        <dbReference type="EMBL" id="WBL36048.1"/>
    </source>
</evidence>
<keyword evidence="8" id="KW-1185">Reference proteome</keyword>
<dbReference type="InterPro" id="IPR005706">
    <property type="entry name" value="Ribosomal_uS2_bac/mit/plastid"/>
</dbReference>